<accession>A0AAV4VF33</accession>
<proteinExistence type="predicted"/>
<keyword evidence="2" id="KW-1185">Reference proteome</keyword>
<dbReference type="Proteomes" id="UP001054837">
    <property type="component" value="Unassembled WGS sequence"/>
</dbReference>
<evidence type="ECO:0000313" key="1">
    <source>
        <dbReference type="EMBL" id="GIY68976.1"/>
    </source>
</evidence>
<gene>
    <name evidence="1" type="ORF">CDAR_280421</name>
</gene>
<dbReference type="AlphaFoldDB" id="A0AAV4VF33"/>
<sequence length="100" mass="11758">MILYYSTQAKEILPRTHGDCMRTKLSNYACARFRVMRSWLHWSIKHAANAVYSRYFRDYLFGDLLMFIVICTSLSRCSSITLWGYESRISDLIGGMLQRT</sequence>
<protein>
    <submittedName>
        <fullName evidence="1">Uncharacterized protein</fullName>
    </submittedName>
</protein>
<organism evidence="1 2">
    <name type="scientific">Caerostris darwini</name>
    <dbReference type="NCBI Taxonomy" id="1538125"/>
    <lineage>
        <taxon>Eukaryota</taxon>
        <taxon>Metazoa</taxon>
        <taxon>Ecdysozoa</taxon>
        <taxon>Arthropoda</taxon>
        <taxon>Chelicerata</taxon>
        <taxon>Arachnida</taxon>
        <taxon>Araneae</taxon>
        <taxon>Araneomorphae</taxon>
        <taxon>Entelegynae</taxon>
        <taxon>Araneoidea</taxon>
        <taxon>Araneidae</taxon>
        <taxon>Caerostris</taxon>
    </lineage>
</organism>
<dbReference type="EMBL" id="BPLQ01012976">
    <property type="protein sequence ID" value="GIY68976.1"/>
    <property type="molecule type" value="Genomic_DNA"/>
</dbReference>
<reference evidence="1 2" key="1">
    <citation type="submission" date="2021-06" db="EMBL/GenBank/DDBJ databases">
        <title>Caerostris darwini draft genome.</title>
        <authorList>
            <person name="Kono N."/>
            <person name="Arakawa K."/>
        </authorList>
    </citation>
    <scope>NUCLEOTIDE SEQUENCE [LARGE SCALE GENOMIC DNA]</scope>
</reference>
<evidence type="ECO:0000313" key="2">
    <source>
        <dbReference type="Proteomes" id="UP001054837"/>
    </source>
</evidence>
<name>A0AAV4VF33_9ARAC</name>
<comment type="caution">
    <text evidence="1">The sequence shown here is derived from an EMBL/GenBank/DDBJ whole genome shotgun (WGS) entry which is preliminary data.</text>
</comment>